<dbReference type="Pfam" id="PF03734">
    <property type="entry name" value="YkuD"/>
    <property type="match status" value="1"/>
</dbReference>
<dbReference type="InterPro" id="IPR005490">
    <property type="entry name" value="LD_TPept_cat_dom"/>
</dbReference>
<dbReference type="GO" id="GO:0071555">
    <property type="term" value="P:cell wall organization"/>
    <property type="evidence" value="ECO:0007669"/>
    <property type="project" value="UniProtKB-UniRule"/>
</dbReference>
<dbReference type="EMBL" id="JARGYC010000174">
    <property type="protein sequence ID" value="MDF0603920.1"/>
    <property type="molecule type" value="Genomic_DNA"/>
</dbReference>
<dbReference type="SUPFAM" id="SSF141523">
    <property type="entry name" value="L,D-transpeptidase catalytic domain-like"/>
    <property type="match status" value="1"/>
</dbReference>
<dbReference type="Gene3D" id="2.40.440.10">
    <property type="entry name" value="L,D-transpeptidase catalytic domain-like"/>
    <property type="match status" value="1"/>
</dbReference>
<dbReference type="PANTHER" id="PTHR30582:SF24">
    <property type="entry name" value="L,D-TRANSPEPTIDASE ERFK_SRFK-RELATED"/>
    <property type="match status" value="1"/>
</dbReference>
<evidence type="ECO:0000256" key="4">
    <source>
        <dbReference type="ARBA" id="ARBA00022679"/>
    </source>
</evidence>
<keyword evidence="4" id="KW-0808">Transferase</keyword>
<keyword evidence="13" id="KW-1185">Reference proteome</keyword>
<dbReference type="PROSITE" id="PS52029">
    <property type="entry name" value="LD_TPASE"/>
    <property type="match status" value="1"/>
</dbReference>
<dbReference type="AlphaFoldDB" id="A0AAE3TAN1"/>
<organism evidence="12 13">
    <name type="scientific">Psychromarinibacter sediminicola</name>
    <dbReference type="NCBI Taxonomy" id="3033385"/>
    <lineage>
        <taxon>Bacteria</taxon>
        <taxon>Pseudomonadati</taxon>
        <taxon>Pseudomonadota</taxon>
        <taxon>Alphaproteobacteria</taxon>
        <taxon>Rhodobacterales</taxon>
        <taxon>Paracoccaceae</taxon>
        <taxon>Psychromarinibacter</taxon>
    </lineage>
</organism>
<dbReference type="GO" id="GO:0071972">
    <property type="term" value="F:peptidoglycan L,D-transpeptidase activity"/>
    <property type="evidence" value="ECO:0007669"/>
    <property type="project" value="TreeGrafter"/>
</dbReference>
<comment type="pathway">
    <text evidence="1 9">Cell wall biogenesis; peptidoglycan biosynthesis.</text>
</comment>
<dbReference type="Proteomes" id="UP001220964">
    <property type="component" value="Unassembled WGS sequence"/>
</dbReference>
<dbReference type="RefSeq" id="WP_275570029.1">
    <property type="nucleotide sequence ID" value="NZ_JARGYC010000174.1"/>
</dbReference>
<dbReference type="InterPro" id="IPR038063">
    <property type="entry name" value="Transpep_catalytic_dom"/>
</dbReference>
<dbReference type="InterPro" id="IPR050979">
    <property type="entry name" value="LD-transpeptidase"/>
</dbReference>
<keyword evidence="6 9" id="KW-0133">Cell shape</keyword>
<keyword evidence="5" id="KW-0378">Hydrolase</keyword>
<dbReference type="GO" id="GO:0018104">
    <property type="term" value="P:peptidoglycan-protein cross-linking"/>
    <property type="evidence" value="ECO:0007669"/>
    <property type="project" value="TreeGrafter"/>
</dbReference>
<proteinExistence type="inferred from homology"/>
<protein>
    <submittedName>
        <fullName evidence="12">L,D-transpeptidase</fullName>
    </submittedName>
</protein>
<feature type="active site" description="Proton donor/acceptor" evidence="9">
    <location>
        <position position="142"/>
    </location>
</feature>
<dbReference type="GO" id="GO:0005576">
    <property type="term" value="C:extracellular region"/>
    <property type="evidence" value="ECO:0007669"/>
    <property type="project" value="TreeGrafter"/>
</dbReference>
<evidence type="ECO:0000256" key="8">
    <source>
        <dbReference type="ARBA" id="ARBA00023316"/>
    </source>
</evidence>
<dbReference type="CDD" id="cd16913">
    <property type="entry name" value="YkuD_like"/>
    <property type="match status" value="1"/>
</dbReference>
<evidence type="ECO:0000256" key="9">
    <source>
        <dbReference type="PROSITE-ProRule" id="PRU01373"/>
    </source>
</evidence>
<evidence type="ECO:0000256" key="2">
    <source>
        <dbReference type="ARBA" id="ARBA00005992"/>
    </source>
</evidence>
<evidence type="ECO:0000256" key="1">
    <source>
        <dbReference type="ARBA" id="ARBA00004752"/>
    </source>
</evidence>
<sequence length="188" mass="20881">MYTRRTFLASGGAALAATPAFARESYTVPETHMPKRVRVSRDYPAGQIHVDPNRYYLYLTEGEGKAIRYVVGVARDGLYEAGEFTVGRKVEWPSWTPTASMIERDPSYAKYEDGMPGGPDNPLGARALYLFRNGHDTALRIHGTPKPWTVAQSISNGCVRLVNSHVVHLFERTPMDAKVVLHDKTTAA</sequence>
<evidence type="ECO:0000256" key="3">
    <source>
        <dbReference type="ARBA" id="ARBA00022676"/>
    </source>
</evidence>
<feature type="domain" description="L,D-TPase catalytic" evidence="11">
    <location>
        <begin position="46"/>
        <end position="182"/>
    </location>
</feature>
<evidence type="ECO:0000313" key="13">
    <source>
        <dbReference type="Proteomes" id="UP001220964"/>
    </source>
</evidence>
<dbReference type="GO" id="GO:0016757">
    <property type="term" value="F:glycosyltransferase activity"/>
    <property type="evidence" value="ECO:0007669"/>
    <property type="project" value="UniProtKB-KW"/>
</dbReference>
<dbReference type="GO" id="GO:0008360">
    <property type="term" value="P:regulation of cell shape"/>
    <property type="evidence" value="ECO:0007669"/>
    <property type="project" value="UniProtKB-UniRule"/>
</dbReference>
<feature type="active site" description="Nucleophile" evidence="9">
    <location>
        <position position="158"/>
    </location>
</feature>
<name>A0AAE3TAN1_9RHOB</name>
<evidence type="ECO:0000256" key="5">
    <source>
        <dbReference type="ARBA" id="ARBA00022801"/>
    </source>
</evidence>
<gene>
    <name evidence="12" type="ORF">P1J78_24715</name>
</gene>
<keyword evidence="10" id="KW-0732">Signal</keyword>
<comment type="caution">
    <text evidence="12">The sequence shown here is derived from an EMBL/GenBank/DDBJ whole genome shotgun (WGS) entry which is preliminary data.</text>
</comment>
<keyword evidence="8 9" id="KW-0961">Cell wall biogenesis/degradation</keyword>
<evidence type="ECO:0000256" key="7">
    <source>
        <dbReference type="ARBA" id="ARBA00022984"/>
    </source>
</evidence>
<reference evidence="12" key="1">
    <citation type="submission" date="2023-03" db="EMBL/GenBank/DDBJ databases">
        <title>Multiphase analysis and comparison of six strains from genera Psychromarinibacter, Lutimaribacter, and Maritimibacter, including a novel species: Psychromarinibacter sediminicola sp. nov.</title>
        <authorList>
            <person name="Wang Y.-H."/>
            <person name="Ye M.-Q."/>
            <person name="Du Z.-J."/>
        </authorList>
    </citation>
    <scope>NUCLEOTIDE SEQUENCE</scope>
    <source>
        <strain evidence="12">C21-152</strain>
    </source>
</reference>
<feature type="chain" id="PRO_5041925278" evidence="10">
    <location>
        <begin position="23"/>
        <end position="188"/>
    </location>
</feature>
<accession>A0AAE3TAN1</accession>
<evidence type="ECO:0000256" key="10">
    <source>
        <dbReference type="SAM" id="SignalP"/>
    </source>
</evidence>
<keyword evidence="7 9" id="KW-0573">Peptidoglycan synthesis</keyword>
<evidence type="ECO:0000313" key="12">
    <source>
        <dbReference type="EMBL" id="MDF0603920.1"/>
    </source>
</evidence>
<dbReference type="PANTHER" id="PTHR30582">
    <property type="entry name" value="L,D-TRANSPEPTIDASE"/>
    <property type="match status" value="1"/>
</dbReference>
<evidence type="ECO:0000259" key="11">
    <source>
        <dbReference type="PROSITE" id="PS52029"/>
    </source>
</evidence>
<feature type="signal peptide" evidence="10">
    <location>
        <begin position="1"/>
        <end position="22"/>
    </location>
</feature>
<comment type="similarity">
    <text evidence="2">Belongs to the YkuD family.</text>
</comment>
<evidence type="ECO:0000256" key="6">
    <source>
        <dbReference type="ARBA" id="ARBA00022960"/>
    </source>
</evidence>
<keyword evidence="3" id="KW-0328">Glycosyltransferase</keyword>